<dbReference type="Proteomes" id="UP000824108">
    <property type="component" value="Unassembled WGS sequence"/>
</dbReference>
<dbReference type="AlphaFoldDB" id="A0A9D2GXU4"/>
<evidence type="ECO:0000259" key="1">
    <source>
        <dbReference type="Pfam" id="PF13588"/>
    </source>
</evidence>
<dbReference type="EMBL" id="DXAV01000063">
    <property type="protein sequence ID" value="HIZ92007.1"/>
    <property type="molecule type" value="Genomic_DNA"/>
</dbReference>
<gene>
    <name evidence="2" type="ORF">H9807_07825</name>
</gene>
<reference evidence="2" key="2">
    <citation type="submission" date="2021-04" db="EMBL/GenBank/DDBJ databases">
        <authorList>
            <person name="Gilroy R."/>
        </authorList>
    </citation>
    <scope>NUCLEOTIDE SEQUENCE</scope>
    <source>
        <strain evidence="2">CHK118-2852</strain>
    </source>
</reference>
<dbReference type="Pfam" id="PF13588">
    <property type="entry name" value="HSDR_N_2"/>
    <property type="match status" value="1"/>
</dbReference>
<protein>
    <submittedName>
        <fullName evidence="2">Type I restriction enzyme HsdR N-terminal domain-containing protein</fullName>
    </submittedName>
</protein>
<comment type="caution">
    <text evidence="2">The sequence shown here is derived from an EMBL/GenBank/DDBJ whole genome shotgun (WGS) entry which is preliminary data.</text>
</comment>
<evidence type="ECO:0000313" key="2">
    <source>
        <dbReference type="EMBL" id="HIZ92007.1"/>
    </source>
</evidence>
<organism evidence="2 3">
    <name type="scientific">Candidatus Bacteroides merdavium</name>
    <dbReference type="NCBI Taxonomy" id="2838472"/>
    <lineage>
        <taxon>Bacteria</taxon>
        <taxon>Pseudomonadati</taxon>
        <taxon>Bacteroidota</taxon>
        <taxon>Bacteroidia</taxon>
        <taxon>Bacteroidales</taxon>
        <taxon>Bacteroidaceae</taxon>
        <taxon>Bacteroides</taxon>
    </lineage>
</organism>
<accession>A0A9D2GXU4</accession>
<name>A0A9D2GXU4_9BACE</name>
<sequence>MNEIWNEICFELKACIQNNVLEKEYENAVCNCLQYLGWKKFKGEIVTQYPVQAGHENKYADIVVLQDNVEQFVIEIKRPNHLLQEYDEKQLFSYMRLLKHQVVWGLYVGDKIRLYYDDITSQQLPEHVFSIEIEENNPDGIKFVELFSKELFNVQTLTDFCKRQKEIFQEHKLIQLEIDRLLSDVNGLLFKDALKKKYLEEGHDEEWADSVLNQITLTVSPLAKIEKEAIQSVVPAYEPIQSASTHDKTKYGFWGSRPLSKRKFVLNVVRQYVNENPKTYREYAKIFNALRPDSLGVIRKYDSLPINQHRNYFMKEDECLNSQDGIKFVVCNQWGIFNIRPVVQFAIAQGYNVVEYNN</sequence>
<feature type="domain" description="Type I restriction enzyme R protein N-terminal" evidence="1">
    <location>
        <begin position="42"/>
        <end position="101"/>
    </location>
</feature>
<dbReference type="InterPro" id="IPR029464">
    <property type="entry name" value="HSDR_N"/>
</dbReference>
<proteinExistence type="predicted"/>
<reference evidence="2" key="1">
    <citation type="journal article" date="2021" name="PeerJ">
        <title>Extensive microbial diversity within the chicken gut microbiome revealed by metagenomics and culture.</title>
        <authorList>
            <person name="Gilroy R."/>
            <person name="Ravi A."/>
            <person name="Getino M."/>
            <person name="Pursley I."/>
            <person name="Horton D.L."/>
            <person name="Alikhan N.F."/>
            <person name="Baker D."/>
            <person name="Gharbi K."/>
            <person name="Hall N."/>
            <person name="Watson M."/>
            <person name="Adriaenssens E.M."/>
            <person name="Foster-Nyarko E."/>
            <person name="Jarju S."/>
            <person name="Secka A."/>
            <person name="Antonio M."/>
            <person name="Oren A."/>
            <person name="Chaudhuri R.R."/>
            <person name="La Ragione R."/>
            <person name="Hildebrand F."/>
            <person name="Pallen M.J."/>
        </authorList>
    </citation>
    <scope>NUCLEOTIDE SEQUENCE</scope>
    <source>
        <strain evidence="2">CHK118-2852</strain>
    </source>
</reference>
<evidence type="ECO:0000313" key="3">
    <source>
        <dbReference type="Proteomes" id="UP000824108"/>
    </source>
</evidence>